<keyword evidence="3" id="KW-1185">Reference proteome</keyword>
<proteinExistence type="predicted"/>
<protein>
    <recommendedName>
        <fullName evidence="4">DNA breaking-rejoining enzyme</fullName>
    </recommendedName>
</protein>
<evidence type="ECO:0008006" key="4">
    <source>
        <dbReference type="Google" id="ProtNLM"/>
    </source>
</evidence>
<evidence type="ECO:0000313" key="3">
    <source>
        <dbReference type="Proteomes" id="UP000298030"/>
    </source>
</evidence>
<dbReference type="InterPro" id="IPR013762">
    <property type="entry name" value="Integrase-like_cat_sf"/>
</dbReference>
<dbReference type="Proteomes" id="UP000298030">
    <property type="component" value="Unassembled WGS sequence"/>
</dbReference>
<dbReference type="STRING" id="71717.A0A4Y7TQJ9"/>
<reference evidence="2 3" key="1">
    <citation type="journal article" date="2019" name="Nat. Ecol. Evol.">
        <title>Megaphylogeny resolves global patterns of mushroom evolution.</title>
        <authorList>
            <person name="Varga T."/>
            <person name="Krizsan K."/>
            <person name="Foldi C."/>
            <person name="Dima B."/>
            <person name="Sanchez-Garcia M."/>
            <person name="Sanchez-Ramirez S."/>
            <person name="Szollosi G.J."/>
            <person name="Szarkandi J.G."/>
            <person name="Papp V."/>
            <person name="Albert L."/>
            <person name="Andreopoulos W."/>
            <person name="Angelini C."/>
            <person name="Antonin V."/>
            <person name="Barry K.W."/>
            <person name="Bougher N.L."/>
            <person name="Buchanan P."/>
            <person name="Buyck B."/>
            <person name="Bense V."/>
            <person name="Catcheside P."/>
            <person name="Chovatia M."/>
            <person name="Cooper J."/>
            <person name="Damon W."/>
            <person name="Desjardin D."/>
            <person name="Finy P."/>
            <person name="Geml J."/>
            <person name="Haridas S."/>
            <person name="Hughes K."/>
            <person name="Justo A."/>
            <person name="Karasinski D."/>
            <person name="Kautmanova I."/>
            <person name="Kiss B."/>
            <person name="Kocsube S."/>
            <person name="Kotiranta H."/>
            <person name="LaButti K.M."/>
            <person name="Lechner B.E."/>
            <person name="Liimatainen K."/>
            <person name="Lipzen A."/>
            <person name="Lukacs Z."/>
            <person name="Mihaltcheva S."/>
            <person name="Morgado L.N."/>
            <person name="Niskanen T."/>
            <person name="Noordeloos M.E."/>
            <person name="Ohm R.A."/>
            <person name="Ortiz-Santana B."/>
            <person name="Ovrebo C."/>
            <person name="Racz N."/>
            <person name="Riley R."/>
            <person name="Savchenko A."/>
            <person name="Shiryaev A."/>
            <person name="Soop K."/>
            <person name="Spirin V."/>
            <person name="Szebenyi C."/>
            <person name="Tomsovsky M."/>
            <person name="Tulloss R.E."/>
            <person name="Uehling J."/>
            <person name="Grigoriev I.V."/>
            <person name="Vagvolgyi C."/>
            <person name="Papp T."/>
            <person name="Martin F.M."/>
            <person name="Miettinen O."/>
            <person name="Hibbett D.S."/>
            <person name="Nagy L.G."/>
        </authorList>
    </citation>
    <scope>NUCLEOTIDE SEQUENCE [LARGE SCALE GENOMIC DNA]</scope>
    <source>
        <strain evidence="2 3">FP101781</strain>
    </source>
</reference>
<name>A0A4Y7TQJ9_COPMI</name>
<feature type="non-terminal residue" evidence="2">
    <location>
        <position position="1"/>
    </location>
</feature>
<gene>
    <name evidence="2" type="ORF">FA13DRAFT_1622763</name>
</gene>
<sequence>KSDPMKVKYEGHIRRCKQWMLKFAADEAEAHARFQDVLKQGRFNVGEGEVFAGAENMSADPRFLTCLDGPPNKYTPIAIAMYISHKCFDKGLSSGTAYSIYSAFLWYYDEMAGDRYRGKWECDPSTGVYRGNPMWSAHITDINESCQNKDGERQRSHSKPMSLENMERILAESLCQCPEDFIPRTPNEVAFKAKHLYWRAFSAFAFVLWTRYACFASFPNVPLIVTFFTMLFFERKNWQNKMKSSEHQLTGNEYNIFPLSPDEANATPSIDLYKHLLTWLDFAEKYLLGRPWHPDDHIFPKMGNQGKRAHPKTPPTADAISKMIFEMATAAGITNADKFSTHCFRRGDAQYRFMYAPDGEQWSLACIRWWGGWALGEKRDTLIWYLLDELWMYEEDHKNALDPSKRDHPKPGSNGGGPSNDRPITVGEHRQMMVSFERKLVRSLKAIASNIQHIQYVNYAAAVPGPGYQHPYPPCLASQHPHPQHSLSTWRISPLSHHCYSPYPHHEPHTIPYPHSYCKTLPPNSAAPPNLAATQWRIPEVSRGAKEEGWKQIVRNWKHMSPPELPVALKDWKEDWYKDSGQHTLYLQQKLVAEAFINECGEDELKFILTYPEACTNVTTLLKGICRRGQQAGTIEILLRGP</sequence>
<dbReference type="GO" id="GO:0006310">
    <property type="term" value="P:DNA recombination"/>
    <property type="evidence" value="ECO:0007669"/>
    <property type="project" value="InterPro"/>
</dbReference>
<evidence type="ECO:0000313" key="2">
    <source>
        <dbReference type="EMBL" id="TEB36460.1"/>
    </source>
</evidence>
<dbReference type="OrthoDB" id="164951at2759"/>
<organism evidence="2 3">
    <name type="scientific">Coprinellus micaceus</name>
    <name type="common">Glistening ink-cap mushroom</name>
    <name type="synonym">Coprinus micaceus</name>
    <dbReference type="NCBI Taxonomy" id="71717"/>
    <lineage>
        <taxon>Eukaryota</taxon>
        <taxon>Fungi</taxon>
        <taxon>Dikarya</taxon>
        <taxon>Basidiomycota</taxon>
        <taxon>Agaricomycotina</taxon>
        <taxon>Agaricomycetes</taxon>
        <taxon>Agaricomycetidae</taxon>
        <taxon>Agaricales</taxon>
        <taxon>Agaricineae</taxon>
        <taxon>Psathyrellaceae</taxon>
        <taxon>Coprinellus</taxon>
    </lineage>
</organism>
<accession>A0A4Y7TQJ9</accession>
<evidence type="ECO:0000256" key="1">
    <source>
        <dbReference type="SAM" id="MobiDB-lite"/>
    </source>
</evidence>
<dbReference type="GO" id="GO:0015074">
    <property type="term" value="P:DNA integration"/>
    <property type="evidence" value="ECO:0007669"/>
    <property type="project" value="InterPro"/>
</dbReference>
<dbReference type="GO" id="GO:0003677">
    <property type="term" value="F:DNA binding"/>
    <property type="evidence" value="ECO:0007669"/>
    <property type="project" value="InterPro"/>
</dbReference>
<comment type="caution">
    <text evidence="2">The sequence shown here is derived from an EMBL/GenBank/DDBJ whole genome shotgun (WGS) entry which is preliminary data.</text>
</comment>
<feature type="region of interest" description="Disordered" evidence="1">
    <location>
        <begin position="401"/>
        <end position="425"/>
    </location>
</feature>
<feature type="compositionally biased region" description="Basic and acidic residues" evidence="1">
    <location>
        <begin position="401"/>
        <end position="410"/>
    </location>
</feature>
<dbReference type="EMBL" id="QPFP01000005">
    <property type="protein sequence ID" value="TEB36460.1"/>
    <property type="molecule type" value="Genomic_DNA"/>
</dbReference>
<dbReference type="Gene3D" id="1.10.443.10">
    <property type="entry name" value="Intergrase catalytic core"/>
    <property type="match status" value="1"/>
</dbReference>
<dbReference type="AlphaFoldDB" id="A0A4Y7TQJ9"/>